<feature type="transmembrane region" description="Helical" evidence="1">
    <location>
        <begin position="272"/>
        <end position="292"/>
    </location>
</feature>
<dbReference type="PANTHER" id="PTHR22911:SF137">
    <property type="entry name" value="SOLUTE CARRIER FAMILY 35 MEMBER G2-RELATED"/>
    <property type="match status" value="1"/>
</dbReference>
<keyword evidence="1" id="KW-1133">Transmembrane helix</keyword>
<dbReference type="Pfam" id="PF00892">
    <property type="entry name" value="EamA"/>
    <property type="match status" value="2"/>
</dbReference>
<accession>A0A6J6VP40</accession>
<protein>
    <submittedName>
        <fullName evidence="3">Unannotated protein</fullName>
    </submittedName>
</protein>
<organism evidence="3">
    <name type="scientific">freshwater metagenome</name>
    <dbReference type="NCBI Taxonomy" id="449393"/>
    <lineage>
        <taxon>unclassified sequences</taxon>
        <taxon>metagenomes</taxon>
        <taxon>ecological metagenomes</taxon>
    </lineage>
</organism>
<dbReference type="PANTHER" id="PTHR22911">
    <property type="entry name" value="ACYL-MALONYL CONDENSING ENZYME-RELATED"/>
    <property type="match status" value="1"/>
</dbReference>
<dbReference type="InterPro" id="IPR037185">
    <property type="entry name" value="EmrE-like"/>
</dbReference>
<feature type="transmembrane region" description="Helical" evidence="1">
    <location>
        <begin position="96"/>
        <end position="117"/>
    </location>
</feature>
<dbReference type="AlphaFoldDB" id="A0A6J6VP40"/>
<feature type="transmembrane region" description="Helical" evidence="1">
    <location>
        <begin position="217"/>
        <end position="239"/>
    </location>
</feature>
<keyword evidence="1" id="KW-0472">Membrane</keyword>
<feature type="domain" description="EamA" evidence="2">
    <location>
        <begin position="6"/>
        <end position="138"/>
    </location>
</feature>
<sequence>MSSKKLGVIWMLLSASAYSMFTIFGKTVLEELSAVDVLLWRFLIAVPAAWIFVFIRFRRGGPSPLSVAFKPRLLAGLVFGLVSWLGFAALDRMPGALYIVIIYTYPAMVAVGSTFLGRATSRHIWMAVGITLVGIACTVPEVFQGTDGATVAGLIFTLSNAVMYAAYMIFSERLVTGSGGGDGFVSSAWSLTGSLIFALVVTAFSGTPQFPTTFNGAGSMIGLALISTVVASMTFFLGLRHLGPASAALVATSEVVLGLMWVVLFLGDSLKVIQVLGAILVIIGVVWSQRVIPQTKTPEPTKA</sequence>
<feature type="transmembrane region" description="Helical" evidence="1">
    <location>
        <begin position="182"/>
        <end position="205"/>
    </location>
</feature>
<dbReference type="SUPFAM" id="SSF103481">
    <property type="entry name" value="Multidrug resistance efflux transporter EmrE"/>
    <property type="match status" value="2"/>
</dbReference>
<evidence type="ECO:0000259" key="2">
    <source>
        <dbReference type="Pfam" id="PF00892"/>
    </source>
</evidence>
<dbReference type="GO" id="GO:0016020">
    <property type="term" value="C:membrane"/>
    <property type="evidence" value="ECO:0007669"/>
    <property type="project" value="InterPro"/>
</dbReference>
<name>A0A6J6VP40_9ZZZZ</name>
<feature type="transmembrane region" description="Helical" evidence="1">
    <location>
        <begin position="7"/>
        <end position="25"/>
    </location>
</feature>
<feature type="transmembrane region" description="Helical" evidence="1">
    <location>
        <begin position="246"/>
        <end position="266"/>
    </location>
</feature>
<evidence type="ECO:0000256" key="1">
    <source>
        <dbReference type="SAM" id="Phobius"/>
    </source>
</evidence>
<feature type="transmembrane region" description="Helical" evidence="1">
    <location>
        <begin position="149"/>
        <end position="170"/>
    </location>
</feature>
<dbReference type="EMBL" id="CAEZZV010000038">
    <property type="protein sequence ID" value="CAB4774232.1"/>
    <property type="molecule type" value="Genomic_DNA"/>
</dbReference>
<feature type="transmembrane region" description="Helical" evidence="1">
    <location>
        <begin position="124"/>
        <end position="143"/>
    </location>
</feature>
<proteinExistence type="predicted"/>
<reference evidence="3" key="1">
    <citation type="submission" date="2020-05" db="EMBL/GenBank/DDBJ databases">
        <authorList>
            <person name="Chiriac C."/>
            <person name="Salcher M."/>
            <person name="Ghai R."/>
            <person name="Kavagutti S V."/>
        </authorList>
    </citation>
    <scope>NUCLEOTIDE SEQUENCE</scope>
</reference>
<feature type="transmembrane region" description="Helical" evidence="1">
    <location>
        <begin position="37"/>
        <end position="57"/>
    </location>
</feature>
<keyword evidence="1" id="KW-0812">Transmembrane</keyword>
<feature type="domain" description="EamA" evidence="2">
    <location>
        <begin position="153"/>
        <end position="287"/>
    </location>
</feature>
<feature type="transmembrane region" description="Helical" evidence="1">
    <location>
        <begin position="69"/>
        <end position="90"/>
    </location>
</feature>
<dbReference type="InterPro" id="IPR000620">
    <property type="entry name" value="EamA_dom"/>
</dbReference>
<gene>
    <name evidence="3" type="ORF">UFOPK2921_00436</name>
</gene>
<evidence type="ECO:0000313" key="3">
    <source>
        <dbReference type="EMBL" id="CAB4774232.1"/>
    </source>
</evidence>